<dbReference type="EMBL" id="CAEZXP010000008">
    <property type="protein sequence ID" value="CAB4708495.1"/>
    <property type="molecule type" value="Genomic_DNA"/>
</dbReference>
<dbReference type="InterPro" id="IPR020612">
    <property type="entry name" value="Methylthiotransferase_CS"/>
</dbReference>
<dbReference type="PROSITE" id="PS01278">
    <property type="entry name" value="MTTASE_RADICAL"/>
    <property type="match status" value="1"/>
</dbReference>
<dbReference type="InterPro" id="IPR007197">
    <property type="entry name" value="rSAM"/>
</dbReference>
<dbReference type="SFLD" id="SFLDG01082">
    <property type="entry name" value="B12-binding_domain_containing"/>
    <property type="match status" value="1"/>
</dbReference>
<dbReference type="SFLD" id="SFLDF00273">
    <property type="entry name" value="(dimethylallyl)adenosine_tRNA"/>
    <property type="match status" value="1"/>
</dbReference>
<dbReference type="PANTHER" id="PTHR43020">
    <property type="entry name" value="CDK5 REGULATORY SUBUNIT-ASSOCIATED PROTEIN 1"/>
    <property type="match status" value="1"/>
</dbReference>
<dbReference type="SFLD" id="SFLDS00029">
    <property type="entry name" value="Radical_SAM"/>
    <property type="match status" value="1"/>
</dbReference>
<protein>
    <submittedName>
        <fullName evidence="10">Unannotated protein</fullName>
    </submittedName>
</protein>
<dbReference type="Pfam" id="PF04055">
    <property type="entry name" value="Radical_SAM"/>
    <property type="match status" value="1"/>
</dbReference>
<dbReference type="Gene3D" id="3.40.50.12160">
    <property type="entry name" value="Methylthiotransferase, N-terminal domain"/>
    <property type="match status" value="1"/>
</dbReference>
<feature type="domain" description="Radical SAM core" evidence="9">
    <location>
        <begin position="140"/>
        <end position="372"/>
    </location>
</feature>
<evidence type="ECO:0000259" key="9">
    <source>
        <dbReference type="PROSITE" id="PS51918"/>
    </source>
</evidence>
<dbReference type="NCBIfam" id="TIGR00089">
    <property type="entry name" value="MiaB/RimO family radical SAM methylthiotransferase"/>
    <property type="match status" value="1"/>
</dbReference>
<dbReference type="SMART" id="SM00729">
    <property type="entry name" value="Elp3"/>
    <property type="match status" value="1"/>
</dbReference>
<dbReference type="Pfam" id="PF01938">
    <property type="entry name" value="TRAM"/>
    <property type="match status" value="1"/>
</dbReference>
<evidence type="ECO:0000256" key="1">
    <source>
        <dbReference type="ARBA" id="ARBA00001966"/>
    </source>
</evidence>
<evidence type="ECO:0000256" key="6">
    <source>
        <dbReference type="ARBA" id="ARBA00023014"/>
    </source>
</evidence>
<feature type="domain" description="MTTase N-terminal" evidence="8">
    <location>
        <begin position="2"/>
        <end position="118"/>
    </location>
</feature>
<keyword evidence="6" id="KW-0411">Iron-sulfur</keyword>
<dbReference type="PANTHER" id="PTHR43020:SF2">
    <property type="entry name" value="MITOCHONDRIAL TRNA METHYLTHIOTRANSFERASE CDK5RAP1"/>
    <property type="match status" value="1"/>
</dbReference>
<keyword evidence="3" id="KW-0949">S-adenosyl-L-methionine</keyword>
<dbReference type="PROSITE" id="PS51449">
    <property type="entry name" value="MTTASE_N"/>
    <property type="match status" value="1"/>
</dbReference>
<sequence length="454" mass="49591">MRRYHVTTFGCQMNAHDSERIKGLLEDLGLGEAPTSEEADVVVFNTCTIREKPDTKLAAYLGEAAASKRRDPSKVIAVGGCYAEAQQERLFNLYPDVDVAFGPGSIAHLGDWLGAGGVGVARGRFGLDDRAFAAELPQHGERTHQAWVQVSMGCNSTCSYCIVPSVRGREQSRRPGDILAEVTNLAATGVREITLLGQNVNSWGRDLLPDIHTEFGELLRACDEVDGIERIRFTSPHPKDFREPVIAAMAECSAVCEQIHLPLQSGSSRVLKAMRRTYDRDRYIALAHKLRDRIPDVALGTDIIVGFPGETDADFEETLAVVAEVGFESAFTFVYSPRSGTDAAVMDDQVPHELKIERMERLVELTQSIAKAKNEARIGRIEEVLVEGPSRTDETQLRGRTRRNTTVNFTGTAASGTLVDVSIESATSTTLRGRRVTADNDGVITGTTGRSGRL</sequence>
<accession>A0A6J6QHF3</accession>
<evidence type="ECO:0000259" key="7">
    <source>
        <dbReference type="PROSITE" id="PS50926"/>
    </source>
</evidence>
<dbReference type="FunFam" id="3.80.30.20:FF:000001">
    <property type="entry name" value="tRNA-2-methylthio-N(6)-dimethylallyladenosine synthase 2"/>
    <property type="match status" value="1"/>
</dbReference>
<dbReference type="InterPro" id="IPR013848">
    <property type="entry name" value="Methylthiotransferase_N"/>
</dbReference>
<evidence type="ECO:0000256" key="3">
    <source>
        <dbReference type="ARBA" id="ARBA00022691"/>
    </source>
</evidence>
<proteinExistence type="inferred from homology"/>
<dbReference type="InterPro" id="IPR006463">
    <property type="entry name" value="MiaB_methiolase"/>
</dbReference>
<dbReference type="FunFam" id="3.40.50.12160:FF:000003">
    <property type="entry name" value="CDK5 regulatory subunit-associated protein 1"/>
    <property type="match status" value="1"/>
</dbReference>
<evidence type="ECO:0000259" key="8">
    <source>
        <dbReference type="PROSITE" id="PS51449"/>
    </source>
</evidence>
<dbReference type="AlphaFoldDB" id="A0A6J6QHF3"/>
<dbReference type="InterPro" id="IPR006638">
    <property type="entry name" value="Elp3/MiaA/NifB-like_rSAM"/>
</dbReference>
<dbReference type="InterPro" id="IPR038135">
    <property type="entry name" value="Methylthiotransferase_N_sf"/>
</dbReference>
<dbReference type="InterPro" id="IPR023404">
    <property type="entry name" value="rSAM_horseshoe"/>
</dbReference>
<dbReference type="SFLD" id="SFLDG01061">
    <property type="entry name" value="methylthiotransferase"/>
    <property type="match status" value="1"/>
</dbReference>
<dbReference type="Gene3D" id="3.80.30.20">
    <property type="entry name" value="tm_1862 like domain"/>
    <property type="match status" value="1"/>
</dbReference>
<evidence type="ECO:0000256" key="2">
    <source>
        <dbReference type="ARBA" id="ARBA00022485"/>
    </source>
</evidence>
<dbReference type="InterPro" id="IPR058240">
    <property type="entry name" value="rSAM_sf"/>
</dbReference>
<dbReference type="HAMAP" id="MF_01864">
    <property type="entry name" value="tRNA_metthiotr_MiaB"/>
    <property type="match status" value="1"/>
</dbReference>
<dbReference type="CDD" id="cd01335">
    <property type="entry name" value="Radical_SAM"/>
    <property type="match status" value="1"/>
</dbReference>
<feature type="domain" description="TRAM" evidence="7">
    <location>
        <begin position="375"/>
        <end position="437"/>
    </location>
</feature>
<dbReference type="PROSITE" id="PS50926">
    <property type="entry name" value="TRAM"/>
    <property type="match status" value="1"/>
</dbReference>
<name>A0A6J6QHF3_9ZZZZ</name>
<dbReference type="GO" id="GO:0051539">
    <property type="term" value="F:4 iron, 4 sulfur cluster binding"/>
    <property type="evidence" value="ECO:0007669"/>
    <property type="project" value="UniProtKB-KW"/>
</dbReference>
<dbReference type="GO" id="GO:0005829">
    <property type="term" value="C:cytosol"/>
    <property type="evidence" value="ECO:0007669"/>
    <property type="project" value="TreeGrafter"/>
</dbReference>
<dbReference type="PROSITE" id="PS51918">
    <property type="entry name" value="RADICAL_SAM"/>
    <property type="match status" value="1"/>
</dbReference>
<keyword evidence="4" id="KW-0479">Metal-binding</keyword>
<evidence type="ECO:0000256" key="4">
    <source>
        <dbReference type="ARBA" id="ARBA00022723"/>
    </source>
</evidence>
<dbReference type="SUPFAM" id="SSF102114">
    <property type="entry name" value="Radical SAM enzymes"/>
    <property type="match status" value="1"/>
</dbReference>
<dbReference type="InterPro" id="IPR002792">
    <property type="entry name" value="TRAM_dom"/>
</dbReference>
<dbReference type="InterPro" id="IPR005839">
    <property type="entry name" value="Methylthiotransferase"/>
</dbReference>
<evidence type="ECO:0000313" key="10">
    <source>
        <dbReference type="EMBL" id="CAB4708495.1"/>
    </source>
</evidence>
<dbReference type="Pfam" id="PF00919">
    <property type="entry name" value="UPF0004"/>
    <property type="match status" value="1"/>
</dbReference>
<keyword evidence="5" id="KW-0408">Iron</keyword>
<evidence type="ECO:0000256" key="5">
    <source>
        <dbReference type="ARBA" id="ARBA00023004"/>
    </source>
</evidence>
<dbReference type="GO" id="GO:0046872">
    <property type="term" value="F:metal ion binding"/>
    <property type="evidence" value="ECO:0007669"/>
    <property type="project" value="UniProtKB-KW"/>
</dbReference>
<comment type="cofactor">
    <cofactor evidence="1">
        <name>[4Fe-4S] cluster</name>
        <dbReference type="ChEBI" id="CHEBI:49883"/>
    </cofactor>
</comment>
<dbReference type="GO" id="GO:0035597">
    <property type="term" value="F:tRNA-2-methylthio-N(6)-dimethylallyladenosine(37) synthase activity"/>
    <property type="evidence" value="ECO:0007669"/>
    <property type="project" value="TreeGrafter"/>
</dbReference>
<dbReference type="NCBIfam" id="TIGR01574">
    <property type="entry name" value="miaB-methiolase"/>
    <property type="match status" value="1"/>
</dbReference>
<reference evidence="10" key="1">
    <citation type="submission" date="2020-05" db="EMBL/GenBank/DDBJ databases">
        <authorList>
            <person name="Chiriac C."/>
            <person name="Salcher M."/>
            <person name="Ghai R."/>
            <person name="Kavagutti S V."/>
        </authorList>
    </citation>
    <scope>NUCLEOTIDE SEQUENCE</scope>
</reference>
<gene>
    <name evidence="10" type="ORF">UFOPK2399_01837</name>
</gene>
<keyword evidence="2" id="KW-0004">4Fe-4S</keyword>
<organism evidence="10">
    <name type="scientific">freshwater metagenome</name>
    <dbReference type="NCBI Taxonomy" id="449393"/>
    <lineage>
        <taxon>unclassified sequences</taxon>
        <taxon>metagenomes</taxon>
        <taxon>ecological metagenomes</taxon>
    </lineage>
</organism>